<keyword evidence="8" id="KW-0539">Nucleus</keyword>
<evidence type="ECO:0000313" key="12">
    <source>
        <dbReference type="Proteomes" id="UP000015105"/>
    </source>
</evidence>
<dbReference type="SMART" id="SM00913">
    <property type="entry name" value="IBN_N"/>
    <property type="match status" value="1"/>
</dbReference>
<dbReference type="GO" id="GO:0031267">
    <property type="term" value="F:small GTPase binding"/>
    <property type="evidence" value="ECO:0007669"/>
    <property type="project" value="InterPro"/>
</dbReference>
<dbReference type="SUPFAM" id="SSF48371">
    <property type="entry name" value="ARM repeat"/>
    <property type="match status" value="1"/>
</dbReference>
<keyword evidence="5" id="KW-0963">Cytoplasm</keyword>
<reference evidence="11" key="5">
    <citation type="journal article" date="2021" name="G3 (Bethesda)">
        <title>Aegilops tauschii genome assembly Aet v5.0 features greater sequence contiguity and improved annotation.</title>
        <authorList>
            <person name="Wang L."/>
            <person name="Zhu T."/>
            <person name="Rodriguez J.C."/>
            <person name="Deal K.R."/>
            <person name="Dubcovsky J."/>
            <person name="McGuire P.E."/>
            <person name="Lux T."/>
            <person name="Spannagl M."/>
            <person name="Mayer K.F.X."/>
            <person name="Baldrich P."/>
            <person name="Meyers B.C."/>
            <person name="Huo N."/>
            <person name="Gu Y.Q."/>
            <person name="Zhou H."/>
            <person name="Devos K.M."/>
            <person name="Bennetzen J.L."/>
            <person name="Unver T."/>
            <person name="Budak H."/>
            <person name="Gulick P.J."/>
            <person name="Galiba G."/>
            <person name="Kalapos B."/>
            <person name="Nelson D.R."/>
            <person name="Li P."/>
            <person name="You F.M."/>
            <person name="Luo M.C."/>
            <person name="Dvorak J."/>
        </authorList>
    </citation>
    <scope>NUCLEOTIDE SEQUENCE [LARGE SCALE GENOMIC DNA]</scope>
    <source>
        <strain evidence="11">cv. AL8/78</strain>
    </source>
</reference>
<accession>A0A452XU19</accession>
<evidence type="ECO:0000256" key="8">
    <source>
        <dbReference type="ARBA" id="ARBA00023242"/>
    </source>
</evidence>
<dbReference type="STRING" id="200361.A0A452XU19"/>
<evidence type="ECO:0000256" key="5">
    <source>
        <dbReference type="ARBA" id="ARBA00022490"/>
    </source>
</evidence>
<name>A0A452XU19_AEGTS</name>
<dbReference type="AlphaFoldDB" id="A0A452XU19"/>
<organism evidence="11 12">
    <name type="scientific">Aegilops tauschii subsp. strangulata</name>
    <name type="common">Goatgrass</name>
    <dbReference type="NCBI Taxonomy" id="200361"/>
    <lineage>
        <taxon>Eukaryota</taxon>
        <taxon>Viridiplantae</taxon>
        <taxon>Streptophyta</taxon>
        <taxon>Embryophyta</taxon>
        <taxon>Tracheophyta</taxon>
        <taxon>Spermatophyta</taxon>
        <taxon>Magnoliopsida</taxon>
        <taxon>Liliopsida</taxon>
        <taxon>Poales</taxon>
        <taxon>Poaceae</taxon>
        <taxon>BOP clade</taxon>
        <taxon>Pooideae</taxon>
        <taxon>Triticodae</taxon>
        <taxon>Triticeae</taxon>
        <taxon>Triticinae</taxon>
        <taxon>Aegilops</taxon>
    </lineage>
</organism>
<dbReference type="Pfam" id="PF13513">
    <property type="entry name" value="HEAT_EZ"/>
    <property type="match status" value="1"/>
</dbReference>
<evidence type="ECO:0000259" key="10">
    <source>
        <dbReference type="PROSITE" id="PS50166"/>
    </source>
</evidence>
<keyword evidence="7" id="KW-0653">Protein transport</keyword>
<reference evidence="11" key="3">
    <citation type="journal article" date="2017" name="Nature">
        <title>Genome sequence of the progenitor of the wheat D genome Aegilops tauschii.</title>
        <authorList>
            <person name="Luo M.C."/>
            <person name="Gu Y.Q."/>
            <person name="Puiu D."/>
            <person name="Wang H."/>
            <person name="Twardziok S.O."/>
            <person name="Deal K.R."/>
            <person name="Huo N."/>
            <person name="Zhu T."/>
            <person name="Wang L."/>
            <person name="Wang Y."/>
            <person name="McGuire P.E."/>
            <person name="Liu S."/>
            <person name="Long H."/>
            <person name="Ramasamy R.K."/>
            <person name="Rodriguez J.C."/>
            <person name="Van S.L."/>
            <person name="Yuan L."/>
            <person name="Wang Z."/>
            <person name="Xia Z."/>
            <person name="Xiao L."/>
            <person name="Anderson O.D."/>
            <person name="Ouyang S."/>
            <person name="Liang Y."/>
            <person name="Zimin A.V."/>
            <person name="Pertea G."/>
            <person name="Qi P."/>
            <person name="Bennetzen J.L."/>
            <person name="Dai X."/>
            <person name="Dawson M.W."/>
            <person name="Muller H.G."/>
            <person name="Kugler K."/>
            <person name="Rivarola-Duarte L."/>
            <person name="Spannagl M."/>
            <person name="Mayer K.F.X."/>
            <person name="Lu F.H."/>
            <person name="Bevan M.W."/>
            <person name="Leroy P."/>
            <person name="Li P."/>
            <person name="You F.M."/>
            <person name="Sun Q."/>
            <person name="Liu Z."/>
            <person name="Lyons E."/>
            <person name="Wicker T."/>
            <person name="Salzberg S.L."/>
            <person name="Devos K.M."/>
            <person name="Dvorak J."/>
        </authorList>
    </citation>
    <scope>NUCLEOTIDE SEQUENCE [LARGE SCALE GENOMIC DNA]</scope>
    <source>
        <strain evidence="11">cv. AL8/78</strain>
    </source>
</reference>
<dbReference type="PROSITE" id="PS50166">
    <property type="entry name" value="IMPORTIN_B_NT"/>
    <property type="match status" value="1"/>
</dbReference>
<dbReference type="InterPro" id="IPR001494">
    <property type="entry name" value="Importin-beta_N"/>
</dbReference>
<evidence type="ECO:0000256" key="6">
    <source>
        <dbReference type="ARBA" id="ARBA00022737"/>
    </source>
</evidence>
<reference evidence="11" key="4">
    <citation type="submission" date="2019-03" db="UniProtKB">
        <authorList>
            <consortium name="EnsemblPlants"/>
        </authorList>
    </citation>
    <scope>IDENTIFICATION</scope>
</reference>
<evidence type="ECO:0000256" key="1">
    <source>
        <dbReference type="ARBA" id="ARBA00004123"/>
    </source>
</evidence>
<feature type="compositionally biased region" description="Basic and acidic residues" evidence="9">
    <location>
        <begin position="40"/>
        <end position="51"/>
    </location>
</feature>
<proteinExistence type="inferred from homology"/>
<evidence type="ECO:0000256" key="4">
    <source>
        <dbReference type="ARBA" id="ARBA00022448"/>
    </source>
</evidence>
<dbReference type="InterPro" id="IPR011989">
    <property type="entry name" value="ARM-like"/>
</dbReference>
<evidence type="ECO:0000256" key="3">
    <source>
        <dbReference type="ARBA" id="ARBA00010907"/>
    </source>
</evidence>
<dbReference type="Gramene" id="AET1Gv20163800.1">
    <property type="protein sequence ID" value="AET1Gv20163800.1"/>
    <property type="gene ID" value="AET1Gv20163800"/>
</dbReference>
<reference evidence="12" key="2">
    <citation type="journal article" date="2017" name="Nat. Plants">
        <title>The Aegilops tauschii genome reveals multiple impacts of transposons.</title>
        <authorList>
            <person name="Zhao G."/>
            <person name="Zou C."/>
            <person name="Li K."/>
            <person name="Wang K."/>
            <person name="Li T."/>
            <person name="Gao L."/>
            <person name="Zhang X."/>
            <person name="Wang H."/>
            <person name="Yang Z."/>
            <person name="Liu X."/>
            <person name="Jiang W."/>
            <person name="Mao L."/>
            <person name="Kong X."/>
            <person name="Jiao Y."/>
            <person name="Jia J."/>
        </authorList>
    </citation>
    <scope>NUCLEOTIDE SEQUENCE [LARGE SCALE GENOMIC DNA]</scope>
    <source>
        <strain evidence="12">cv. AL8/78</strain>
    </source>
</reference>
<dbReference type="GO" id="GO:0006606">
    <property type="term" value="P:protein import into nucleus"/>
    <property type="evidence" value="ECO:0007669"/>
    <property type="project" value="InterPro"/>
</dbReference>
<dbReference type="Gene3D" id="1.25.10.10">
    <property type="entry name" value="Leucine-rich Repeat Variant"/>
    <property type="match status" value="1"/>
</dbReference>
<comment type="subcellular location">
    <subcellularLocation>
        <location evidence="2">Cytoplasm</location>
    </subcellularLocation>
    <subcellularLocation>
        <location evidence="1">Nucleus</location>
    </subcellularLocation>
</comment>
<dbReference type="EnsemblPlants" id="AET1Gv20163800.1">
    <property type="protein sequence ID" value="AET1Gv20163800.1"/>
    <property type="gene ID" value="AET1Gv20163800"/>
</dbReference>
<keyword evidence="4" id="KW-0813">Transport</keyword>
<reference evidence="12" key="1">
    <citation type="journal article" date="2014" name="Science">
        <title>Ancient hybridizations among the ancestral genomes of bread wheat.</title>
        <authorList>
            <consortium name="International Wheat Genome Sequencing Consortium,"/>
            <person name="Marcussen T."/>
            <person name="Sandve S.R."/>
            <person name="Heier L."/>
            <person name="Spannagl M."/>
            <person name="Pfeifer M."/>
            <person name="Jakobsen K.S."/>
            <person name="Wulff B.B."/>
            <person name="Steuernagel B."/>
            <person name="Mayer K.F."/>
            <person name="Olsen O.A."/>
        </authorList>
    </citation>
    <scope>NUCLEOTIDE SEQUENCE [LARGE SCALE GENOMIC DNA]</scope>
    <source>
        <strain evidence="12">cv. AL8/78</strain>
    </source>
</reference>
<sequence>PTELQSKPRAQNPQTLTATPPDPAEPQLPGRPAVIGAGEGRCREGGGDLRDTGTGGTRPLKSERASCRGAVKPPPQPPKRLATHQHVDTAMDITQILLAAQSPDGNLRSVAESSLKLFQEQNLPRFLLSLSVELSNDGRPPESRRLAGIILKNTLDAKDCSRKELLGQQWVSLDLSIKSRIKESLLLTLGSSVPDARQASSQVIAKVASIEMPRREWPDLIAKLLGNMTQQGASAPLKQATLEALGYVCEEISPEHLEQDQVNAVLTAVVQGMNQAELSVEVRLAAVKALYNALYFADSNFANDMERNYIMKVICETAVSNEVEIRQAAFECLVAIASIYYMHLEPYMQTVFNLTSNAVKGDEESVALQAIEFWSTVCDEEIQLQEEYEGYDNADSSANFRFIEKALPSLVPMLLETLLKQEEDQEQDDNVWNISMSSGTCLGLIAKAVGDAIVPLVMPFVEANITNPDWHCREAATFAFGSILDGPSLPKLAPLVHAGLDFLLNAMKDPNSQVKDTTAWTLGRVFEFLHSPTSVNPIVTSGNLTRIMTVLLESSKDAPNVAEKVCGAIYFLAQGYENTADSISSVLTPYLPSVITTLLSAPDCADATHFRLRSSAYEALNEIVRVSNIDETSSIIGQLLQEVMRRLNLTFDLEIFSPGDKENQSDLQALLCGVLQVIVPKLSNSDAESIITQNADRLMFLFLRVFACHGSTVHEEAMLAIGVLADAIGPDFVKYMPEFFKYLEAGLQNHEEYQVCSISVGVVGDICRTLEDKVLPFCDGIMTVLLKDLSNPMLNRSVKPPIFSCFGDIALAIGENFEKYLPYAMPMLQGAAELLVVLDQSDDDMVHYGNQLRRGIFEAYSGILQGIKGPKAQLMVPYATHLLQFTEAVYKDGSRDESVTKAAVAVLGDLADTLGPISKDLFRNHLFHVEFFRECLDSDEEVREAASWAQGMINQAVVA</sequence>
<feature type="domain" description="Importin N-terminal" evidence="10">
    <location>
        <begin position="111"/>
        <end position="191"/>
    </location>
</feature>
<dbReference type="InterPro" id="IPR057672">
    <property type="entry name" value="TPR_IPO4/5"/>
</dbReference>
<keyword evidence="12" id="KW-1185">Reference proteome</keyword>
<keyword evidence="6" id="KW-0677">Repeat</keyword>
<dbReference type="PANTHER" id="PTHR10527">
    <property type="entry name" value="IMPORTIN BETA"/>
    <property type="match status" value="1"/>
</dbReference>
<evidence type="ECO:0000313" key="11">
    <source>
        <dbReference type="EnsemblPlants" id="AET1Gv20163800.1"/>
    </source>
</evidence>
<dbReference type="InterPro" id="IPR040122">
    <property type="entry name" value="Importin_beta"/>
</dbReference>
<evidence type="ECO:0000256" key="9">
    <source>
        <dbReference type="SAM" id="MobiDB-lite"/>
    </source>
</evidence>
<dbReference type="GO" id="GO:0005737">
    <property type="term" value="C:cytoplasm"/>
    <property type="evidence" value="ECO:0007669"/>
    <property type="project" value="UniProtKB-SubCell"/>
</dbReference>
<dbReference type="FunFam" id="1.25.10.10:FF:000027">
    <property type="entry name" value="Importin subunit beta-1"/>
    <property type="match status" value="1"/>
</dbReference>
<evidence type="ECO:0000256" key="2">
    <source>
        <dbReference type="ARBA" id="ARBA00004496"/>
    </source>
</evidence>
<dbReference type="InterPro" id="IPR016024">
    <property type="entry name" value="ARM-type_fold"/>
</dbReference>
<protein>
    <recommendedName>
        <fullName evidence="10">Importin N-terminal domain-containing protein</fullName>
    </recommendedName>
</protein>
<dbReference type="InterPro" id="IPR058584">
    <property type="entry name" value="IMB1_TNPO1-like_TPR"/>
</dbReference>
<dbReference type="Proteomes" id="UP000015105">
    <property type="component" value="Chromosome 1D"/>
</dbReference>
<dbReference type="Pfam" id="PF25780">
    <property type="entry name" value="TPR_IPO5"/>
    <property type="match status" value="1"/>
</dbReference>
<evidence type="ECO:0000256" key="7">
    <source>
        <dbReference type="ARBA" id="ARBA00022927"/>
    </source>
</evidence>
<feature type="compositionally biased region" description="Polar residues" evidence="9">
    <location>
        <begin position="1"/>
        <end position="18"/>
    </location>
</feature>
<feature type="region of interest" description="Disordered" evidence="9">
    <location>
        <begin position="1"/>
        <end position="81"/>
    </location>
</feature>
<dbReference type="Pfam" id="PF25574">
    <property type="entry name" value="TPR_IMB1"/>
    <property type="match status" value="1"/>
</dbReference>
<comment type="similarity">
    <text evidence="3">Belongs to the importin beta family. Importin beta-1 subfamily.</text>
</comment>
<dbReference type="Pfam" id="PF03810">
    <property type="entry name" value="IBN_N"/>
    <property type="match status" value="1"/>
</dbReference>